<evidence type="ECO:0000259" key="2">
    <source>
        <dbReference type="PROSITE" id="PS50110"/>
    </source>
</evidence>
<dbReference type="EMBL" id="BAVZ01000010">
    <property type="protein sequence ID" value="GAF09279.1"/>
    <property type="molecule type" value="Genomic_DNA"/>
</dbReference>
<sequence>MSYRILIVDDTKFLRLMLTDILSKSGYEVVGQAENGLIGVEMFKELKPDIVIMDITMPEMDGITALKEIRAFDSRSVVLICSAMSQRDLISKALKAGANNYVTKPFEPERVNEIIQEVLPLVDKNKLDELHEVESNRIHELNRMNELNYQKELNHQIELKHINEVKRDNEIDQTKVIPKNQDEELIINFVMEEDLIEELLVKDEVVEEVAIEDESETSEQGEPEIVSQQIVQAEPREEFGSLLQNDDASRDDFKFNTAEEVAATILDQEIEKIDEELTVEVKGNSDKVLDITSERATEIEKSNHEDEVIETENITDEAELDADEIAAEEAIEENEAVNAEAQSHDDWLDDFITSNTKKSGDSTMSGYQQTMEKNKEGQADQNKEIVPVDSTHNQLEIKRKSMRNFASSFMCKWTEQIDDKEVNYIIVYSEYDKSIRFDKTSSDDTRESLQLSLDGFSFIIDWLEQKGVKFERFI</sequence>
<reference evidence="3 4" key="1">
    <citation type="journal article" date="2014" name="Genome Announc.">
        <title>Draft Genome Sequence of Paenibacillus pini JCM 16418T, Isolated from the Rhizosphere of Pine Tree.</title>
        <authorList>
            <person name="Yuki M."/>
            <person name="Oshima K."/>
            <person name="Suda W."/>
            <person name="Oshida Y."/>
            <person name="Kitamura K."/>
            <person name="Iida Y."/>
            <person name="Hattori M."/>
            <person name="Ohkuma M."/>
        </authorList>
    </citation>
    <scope>NUCLEOTIDE SEQUENCE [LARGE SCALE GENOMIC DNA]</scope>
    <source>
        <strain evidence="3 4">JCM 16418</strain>
    </source>
</reference>
<dbReference type="SMART" id="SM00448">
    <property type="entry name" value="REC"/>
    <property type="match status" value="1"/>
</dbReference>
<keyword evidence="1" id="KW-0597">Phosphoprotein</keyword>
<dbReference type="PROSITE" id="PS50110">
    <property type="entry name" value="RESPONSE_REGULATORY"/>
    <property type="match status" value="1"/>
</dbReference>
<dbReference type="Proteomes" id="UP000019364">
    <property type="component" value="Unassembled WGS sequence"/>
</dbReference>
<dbReference type="Gene3D" id="3.40.50.2300">
    <property type="match status" value="1"/>
</dbReference>
<dbReference type="STRING" id="1236976.JCM16418_3405"/>
<dbReference type="InterPro" id="IPR011006">
    <property type="entry name" value="CheY-like_superfamily"/>
</dbReference>
<evidence type="ECO:0000313" key="4">
    <source>
        <dbReference type="Proteomes" id="UP000019364"/>
    </source>
</evidence>
<name>W7Z4I4_9BACL</name>
<dbReference type="InterPro" id="IPR001789">
    <property type="entry name" value="Sig_transdc_resp-reg_receiver"/>
</dbReference>
<evidence type="ECO:0000256" key="1">
    <source>
        <dbReference type="PROSITE-ProRule" id="PRU00169"/>
    </source>
</evidence>
<organism evidence="3 4">
    <name type="scientific">Paenibacillus pini JCM 16418</name>
    <dbReference type="NCBI Taxonomy" id="1236976"/>
    <lineage>
        <taxon>Bacteria</taxon>
        <taxon>Bacillati</taxon>
        <taxon>Bacillota</taxon>
        <taxon>Bacilli</taxon>
        <taxon>Bacillales</taxon>
        <taxon>Paenibacillaceae</taxon>
        <taxon>Paenibacillus</taxon>
    </lineage>
</organism>
<gene>
    <name evidence="3" type="ORF">JCM16418_3405</name>
</gene>
<dbReference type="GO" id="GO:0000160">
    <property type="term" value="P:phosphorelay signal transduction system"/>
    <property type="evidence" value="ECO:0007669"/>
    <property type="project" value="InterPro"/>
</dbReference>
<dbReference type="AlphaFoldDB" id="W7Z4I4"/>
<dbReference type="InterPro" id="IPR052048">
    <property type="entry name" value="ST_Response_Regulator"/>
</dbReference>
<dbReference type="SUPFAM" id="SSF52172">
    <property type="entry name" value="CheY-like"/>
    <property type="match status" value="1"/>
</dbReference>
<dbReference type="OrthoDB" id="9790669at2"/>
<dbReference type="PANTHER" id="PTHR43228:SF1">
    <property type="entry name" value="TWO-COMPONENT RESPONSE REGULATOR ARR22"/>
    <property type="match status" value="1"/>
</dbReference>
<evidence type="ECO:0000313" key="3">
    <source>
        <dbReference type="EMBL" id="GAF09279.1"/>
    </source>
</evidence>
<dbReference type="eggNOG" id="COG2204">
    <property type="taxonomic scope" value="Bacteria"/>
</dbReference>
<feature type="domain" description="Response regulatory" evidence="2">
    <location>
        <begin position="4"/>
        <end position="119"/>
    </location>
</feature>
<dbReference type="PANTHER" id="PTHR43228">
    <property type="entry name" value="TWO-COMPONENT RESPONSE REGULATOR"/>
    <property type="match status" value="1"/>
</dbReference>
<feature type="modified residue" description="4-aspartylphosphate" evidence="1">
    <location>
        <position position="54"/>
    </location>
</feature>
<comment type="caution">
    <text evidence="3">The sequence shown here is derived from an EMBL/GenBank/DDBJ whole genome shotgun (WGS) entry which is preliminary data.</text>
</comment>
<protein>
    <submittedName>
        <fullName evidence="3">Chemotaxis regulator</fullName>
    </submittedName>
</protein>
<keyword evidence="4" id="KW-1185">Reference proteome</keyword>
<accession>W7Z4I4</accession>
<dbReference type="Pfam" id="PF00072">
    <property type="entry name" value="Response_reg"/>
    <property type="match status" value="1"/>
</dbReference>
<dbReference type="CDD" id="cd17542">
    <property type="entry name" value="REC_CheY"/>
    <property type="match status" value="1"/>
</dbReference>
<proteinExistence type="predicted"/>